<name>A0A4V3QZZ5_9SPHN</name>
<dbReference type="Pfam" id="PF07536">
    <property type="entry name" value="HWE_HK"/>
    <property type="match status" value="1"/>
</dbReference>
<evidence type="ECO:0000256" key="3">
    <source>
        <dbReference type="ARBA" id="ARBA00022553"/>
    </source>
</evidence>
<dbReference type="Proteomes" id="UP000306147">
    <property type="component" value="Unassembled WGS sequence"/>
</dbReference>
<protein>
    <recommendedName>
        <fullName evidence="2">histidine kinase</fullName>
        <ecNumber evidence="2">2.7.13.3</ecNumber>
    </recommendedName>
</protein>
<keyword evidence="5" id="KW-0547">Nucleotide-binding</keyword>
<dbReference type="SMART" id="SM00911">
    <property type="entry name" value="HWE_HK"/>
    <property type="match status" value="1"/>
</dbReference>
<dbReference type="InterPro" id="IPR035965">
    <property type="entry name" value="PAS-like_dom_sf"/>
</dbReference>
<dbReference type="PANTHER" id="PTHR41523:SF8">
    <property type="entry name" value="ETHYLENE RESPONSE SENSOR PROTEIN"/>
    <property type="match status" value="1"/>
</dbReference>
<dbReference type="GO" id="GO:0005524">
    <property type="term" value="F:ATP binding"/>
    <property type="evidence" value="ECO:0007669"/>
    <property type="project" value="UniProtKB-KW"/>
</dbReference>
<feature type="domain" description="Signal transduction histidine kinase HWE region" evidence="8">
    <location>
        <begin position="151"/>
        <end position="238"/>
    </location>
</feature>
<evidence type="ECO:0000256" key="2">
    <source>
        <dbReference type="ARBA" id="ARBA00012438"/>
    </source>
</evidence>
<dbReference type="EC" id="2.7.13.3" evidence="2"/>
<dbReference type="AlphaFoldDB" id="A0A4V3QZZ5"/>
<evidence type="ECO:0000256" key="1">
    <source>
        <dbReference type="ARBA" id="ARBA00000085"/>
    </source>
</evidence>
<proteinExistence type="predicted"/>
<accession>A0A4V3QZZ5</accession>
<dbReference type="GO" id="GO:0004673">
    <property type="term" value="F:protein histidine kinase activity"/>
    <property type="evidence" value="ECO:0007669"/>
    <property type="project" value="UniProtKB-EC"/>
</dbReference>
<dbReference type="InterPro" id="IPR011102">
    <property type="entry name" value="Sig_transdc_His_kinase_HWE"/>
</dbReference>
<dbReference type="OrthoDB" id="9760752at2"/>
<dbReference type="Gene3D" id="3.30.450.20">
    <property type="entry name" value="PAS domain"/>
    <property type="match status" value="2"/>
</dbReference>
<evidence type="ECO:0000259" key="8">
    <source>
        <dbReference type="SMART" id="SM00911"/>
    </source>
</evidence>
<organism evidence="9 10">
    <name type="scientific">Sphingomonas gei</name>
    <dbReference type="NCBI Taxonomy" id="1395960"/>
    <lineage>
        <taxon>Bacteria</taxon>
        <taxon>Pseudomonadati</taxon>
        <taxon>Pseudomonadota</taxon>
        <taxon>Alphaproteobacteria</taxon>
        <taxon>Sphingomonadales</taxon>
        <taxon>Sphingomonadaceae</taxon>
        <taxon>Sphingomonas</taxon>
    </lineage>
</organism>
<evidence type="ECO:0000256" key="4">
    <source>
        <dbReference type="ARBA" id="ARBA00022679"/>
    </source>
</evidence>
<comment type="catalytic activity">
    <reaction evidence="1">
        <text>ATP + protein L-histidine = ADP + protein N-phospho-L-histidine.</text>
        <dbReference type="EC" id="2.7.13.3"/>
    </reaction>
</comment>
<dbReference type="InterPro" id="IPR036890">
    <property type="entry name" value="HATPase_C_sf"/>
</dbReference>
<keyword evidence="10" id="KW-1185">Reference proteome</keyword>
<dbReference type="Gene3D" id="3.30.565.10">
    <property type="entry name" value="Histidine kinase-like ATPase, C-terminal domain"/>
    <property type="match status" value="1"/>
</dbReference>
<keyword evidence="7" id="KW-0067">ATP-binding</keyword>
<comment type="caution">
    <text evidence="9">The sequence shown here is derived from an EMBL/GenBank/DDBJ whole genome shotgun (WGS) entry which is preliminary data.</text>
</comment>
<evidence type="ECO:0000256" key="5">
    <source>
        <dbReference type="ARBA" id="ARBA00022741"/>
    </source>
</evidence>
<evidence type="ECO:0000256" key="7">
    <source>
        <dbReference type="ARBA" id="ARBA00022840"/>
    </source>
</evidence>
<dbReference type="EMBL" id="SRXT01000001">
    <property type="protein sequence ID" value="TGX56092.1"/>
    <property type="molecule type" value="Genomic_DNA"/>
</dbReference>
<evidence type="ECO:0000313" key="9">
    <source>
        <dbReference type="EMBL" id="TGX56092.1"/>
    </source>
</evidence>
<keyword evidence="4" id="KW-0808">Transferase</keyword>
<keyword evidence="3" id="KW-0597">Phosphoprotein</keyword>
<evidence type="ECO:0000313" key="10">
    <source>
        <dbReference type="Proteomes" id="UP000306147"/>
    </source>
</evidence>
<dbReference type="SUPFAM" id="SSF55785">
    <property type="entry name" value="PYP-like sensor domain (PAS domain)"/>
    <property type="match status" value="1"/>
</dbReference>
<reference evidence="9 10" key="1">
    <citation type="submission" date="2019-04" db="EMBL/GenBank/DDBJ databases">
        <title>Sphingomonas psychrotolerans sp. nov., isolated from soil in the Tianshan Mountains, Xinjiang, China.</title>
        <authorList>
            <person name="Luo Y."/>
            <person name="Sheng H."/>
        </authorList>
    </citation>
    <scope>NUCLEOTIDE SEQUENCE [LARGE SCALE GENOMIC DNA]</scope>
    <source>
        <strain evidence="9 10">ZFGT-11</strain>
    </source>
</reference>
<dbReference type="PANTHER" id="PTHR41523">
    <property type="entry name" value="TWO-COMPONENT SYSTEM SENSOR PROTEIN"/>
    <property type="match status" value="1"/>
</dbReference>
<evidence type="ECO:0000256" key="6">
    <source>
        <dbReference type="ARBA" id="ARBA00022777"/>
    </source>
</evidence>
<keyword evidence="6 9" id="KW-0418">Kinase</keyword>
<dbReference type="SUPFAM" id="SSF55874">
    <property type="entry name" value="ATPase domain of HSP90 chaperone/DNA topoisomerase II/histidine kinase"/>
    <property type="match status" value="1"/>
</dbReference>
<sequence length="344" mass="37008">MGRGIAKSGRYVTAKEPIPHEWDARHLRLAVSAAGVALWAWEVDTDQFTMDARGFELWGLPWRRSVTFEELSAHIHPADRDRVRAAFAATRAVLGYYETDFRIMVGSEIRWISARGQGEDAGIVGRTMFGIFLDVTGRKQAEEGHELLAGEMSHRVKNLLAIASGLTAITSRSAVSAEDMAHDLTARLTALGRAHDLVRPLPHDQGSAALLGDLISVLLAPYDDPGAFSGRIRVAVERMGVGERAATGLALVIHELATNSVKYGALSEGAGTLDVTSATEGDTITVTWIERGGPVVDAPEAPSGFGSNLVKRTVSGQLGGAIDYDWSEGGVIVTLKMDRQRLAR</sequence>
<gene>
    <name evidence="9" type="ORF">E5A73_03030</name>
</gene>